<gene>
    <name evidence="1" type="ORF">E5357_08700</name>
</gene>
<keyword evidence="1" id="KW-0456">Lyase</keyword>
<name>A0AC61R052_9FIRM</name>
<comment type="caution">
    <text evidence="1">The sequence shown here is derived from an EMBL/GenBank/DDBJ whole genome shotgun (WGS) entry which is preliminary data.</text>
</comment>
<sequence>MSAIVEIRNVKIGEGTPKICVPLTASTRESICTSAEALKGHPFDMVEWRADFFEELLDPQAVNETLQELREILGDIPLLFTVRTKEEGGNVRLDAETYLGVNIRAMRTGLPDLVDAEIFRGDDITYMMVEAAHGQGMKVIASNHDFSRTPKKEELMRRLCKMQEMEADIAKLAVMPRTERDVLTLLDATLAMKELHQDTPIVTMAMGELGVISRLAGQLFGSAITFGSVGEMSAPGQIPVEKLYEFLKDLKLG</sequence>
<proteinExistence type="predicted"/>
<evidence type="ECO:0000313" key="1">
    <source>
        <dbReference type="EMBL" id="TGX98436.1"/>
    </source>
</evidence>
<keyword evidence="2" id="KW-1185">Reference proteome</keyword>
<reference evidence="1" key="1">
    <citation type="submission" date="2019-04" db="EMBL/GenBank/DDBJ databases">
        <title>Microbes associate with the intestines of laboratory mice.</title>
        <authorList>
            <person name="Navarre W."/>
            <person name="Wong E."/>
            <person name="Huang K."/>
            <person name="Tropini C."/>
            <person name="Ng K."/>
            <person name="Yu B."/>
        </authorList>
    </citation>
    <scope>NUCLEOTIDE SEQUENCE</scope>
    <source>
        <strain evidence="1">NM72_1-8</strain>
    </source>
</reference>
<dbReference type="EC" id="4.2.1.10" evidence="1"/>
<accession>A0AC61R052</accession>
<protein>
    <submittedName>
        <fullName evidence="1">Type I 3-dehydroquinate dehydratase</fullName>
        <ecNumber evidence="1">4.2.1.10</ecNumber>
    </submittedName>
</protein>
<organism evidence="1 2">
    <name type="scientific">Hominisplanchenecus murintestinalis</name>
    <dbReference type="NCBI Taxonomy" id="2941517"/>
    <lineage>
        <taxon>Bacteria</taxon>
        <taxon>Bacillati</taxon>
        <taxon>Bacillota</taxon>
        <taxon>Clostridia</taxon>
        <taxon>Lachnospirales</taxon>
        <taxon>Lachnospiraceae</taxon>
        <taxon>Hominisplanchenecus</taxon>
    </lineage>
</organism>
<evidence type="ECO:0000313" key="2">
    <source>
        <dbReference type="Proteomes" id="UP000307720"/>
    </source>
</evidence>
<dbReference type="Proteomes" id="UP000307720">
    <property type="component" value="Unassembled WGS sequence"/>
</dbReference>
<dbReference type="EMBL" id="SRZB01000017">
    <property type="protein sequence ID" value="TGX98436.1"/>
    <property type="molecule type" value="Genomic_DNA"/>
</dbReference>